<organism evidence="2 3">
    <name type="scientific">Leucosporidium creatinivorum</name>
    <dbReference type="NCBI Taxonomy" id="106004"/>
    <lineage>
        <taxon>Eukaryota</taxon>
        <taxon>Fungi</taxon>
        <taxon>Dikarya</taxon>
        <taxon>Basidiomycota</taxon>
        <taxon>Pucciniomycotina</taxon>
        <taxon>Microbotryomycetes</taxon>
        <taxon>Leucosporidiales</taxon>
        <taxon>Leucosporidium</taxon>
    </lineage>
</organism>
<evidence type="ECO:0000313" key="2">
    <source>
        <dbReference type="EMBL" id="ORY54470.1"/>
    </source>
</evidence>
<dbReference type="AlphaFoldDB" id="A0A1Y2D5E2"/>
<dbReference type="EMBL" id="MCGR01000097">
    <property type="protein sequence ID" value="ORY54470.1"/>
    <property type="molecule type" value="Genomic_DNA"/>
</dbReference>
<name>A0A1Y2D5E2_9BASI</name>
<feature type="compositionally biased region" description="Low complexity" evidence="1">
    <location>
        <begin position="14"/>
        <end position="35"/>
    </location>
</feature>
<evidence type="ECO:0000313" key="3">
    <source>
        <dbReference type="Proteomes" id="UP000193467"/>
    </source>
</evidence>
<feature type="region of interest" description="Disordered" evidence="1">
    <location>
        <begin position="1"/>
        <end position="67"/>
    </location>
</feature>
<comment type="caution">
    <text evidence="2">The sequence shown here is derived from an EMBL/GenBank/DDBJ whole genome shotgun (WGS) entry which is preliminary data.</text>
</comment>
<proteinExistence type="predicted"/>
<accession>A0A1Y2D5E2</accession>
<reference evidence="2 3" key="1">
    <citation type="submission" date="2016-07" db="EMBL/GenBank/DDBJ databases">
        <title>Pervasive Adenine N6-methylation of Active Genes in Fungi.</title>
        <authorList>
            <consortium name="DOE Joint Genome Institute"/>
            <person name="Mondo S.J."/>
            <person name="Dannebaum R.O."/>
            <person name="Kuo R.C."/>
            <person name="Labutti K."/>
            <person name="Haridas S."/>
            <person name="Kuo A."/>
            <person name="Salamov A."/>
            <person name="Ahrendt S.R."/>
            <person name="Lipzen A."/>
            <person name="Sullivan W."/>
            <person name="Andreopoulos W.B."/>
            <person name="Clum A."/>
            <person name="Lindquist E."/>
            <person name="Daum C."/>
            <person name="Ramamoorthy G.K."/>
            <person name="Gryganskyi A."/>
            <person name="Culley D."/>
            <person name="Magnuson J.K."/>
            <person name="James T.Y."/>
            <person name="O'Malley M.A."/>
            <person name="Stajich J.E."/>
            <person name="Spatafora J.W."/>
            <person name="Visel A."/>
            <person name="Grigoriev I.V."/>
        </authorList>
    </citation>
    <scope>NUCLEOTIDE SEQUENCE [LARGE SCALE GENOMIC DNA]</scope>
    <source>
        <strain evidence="2 3">62-1032</strain>
    </source>
</reference>
<evidence type="ECO:0000256" key="1">
    <source>
        <dbReference type="SAM" id="MobiDB-lite"/>
    </source>
</evidence>
<gene>
    <name evidence="2" type="ORF">BCR35DRAFT_310322</name>
</gene>
<protein>
    <submittedName>
        <fullName evidence="2">Uncharacterized protein</fullName>
    </submittedName>
</protein>
<keyword evidence="3" id="KW-1185">Reference proteome</keyword>
<dbReference type="Proteomes" id="UP000193467">
    <property type="component" value="Unassembled WGS sequence"/>
</dbReference>
<sequence length="562" mass="61433">MDVDVPTGPPNPFAAPSSCPAPQAPPSTAAQPQDAVTAPTVPSKRAASLTPTEAPQPKKQGRRPKNQRDALLYQRALKLHAAETRVKISLVSQTSPIVWTDELDSVLLQSVTFVQGLEQHWTSIMARLEVEQKDRVIERYIELRRRHYHLRVTHCFGTEHLRGGLIGPLPSPDSAPWNGKEDAALLAAIQASGGLPSLITGAMGSGRSLRCLTERRETLNGWLDALKAKLRRFEEGQVLGKNDWKSVANEMRTEHEGCAYTAADAKRAWNELHGSKPVSAFAQPGSNESLSTSAPLASSSLLPCPSPFSSSVPRILSAKPGKNSAARRRARRLAAPVNGPWSEEELHILFQHVVNGEPVGSLGAAMQAVRLELPFDRIGDEVRNWLRAAPYRYYRLPATKSYGHEIPRDMDYIGPKPNPDWMPWSDEEDAELLALWSSDHDLKAIRCSTKLFAIQRLLGSGRSCFSLRTRLKTLGVDHSQAMEMYDDRSPSSATAPLTSFDFTAFFASTAFPQSECDPSVSLSIDLEELNKSLGVLSRGEDGALSAPVDFEEALAALAVLAA</sequence>
<dbReference type="InParanoid" id="A0A1Y2D5E2"/>